<proteinExistence type="predicted"/>
<comment type="caution">
    <text evidence="1">The sequence shown here is derived from an EMBL/GenBank/DDBJ whole genome shotgun (WGS) entry which is preliminary data.</text>
</comment>
<reference evidence="1" key="2">
    <citation type="submission" date="2020-11" db="EMBL/GenBank/DDBJ databases">
        <authorList>
            <person name="McCartney M.A."/>
            <person name="Auch B."/>
            <person name="Kono T."/>
            <person name="Mallez S."/>
            <person name="Becker A."/>
            <person name="Gohl D.M."/>
            <person name="Silverstein K.A.T."/>
            <person name="Koren S."/>
            <person name="Bechman K.B."/>
            <person name="Herman A."/>
            <person name="Abrahante J.E."/>
            <person name="Garbe J."/>
        </authorList>
    </citation>
    <scope>NUCLEOTIDE SEQUENCE</scope>
    <source>
        <strain evidence="1">Duluth1</strain>
        <tissue evidence="1">Whole animal</tissue>
    </source>
</reference>
<evidence type="ECO:0000313" key="1">
    <source>
        <dbReference type="EMBL" id="KAH3769552.1"/>
    </source>
</evidence>
<gene>
    <name evidence="1" type="ORF">DPMN_170825</name>
</gene>
<reference evidence="1" key="1">
    <citation type="journal article" date="2019" name="bioRxiv">
        <title>The Genome of the Zebra Mussel, Dreissena polymorpha: A Resource for Invasive Species Research.</title>
        <authorList>
            <person name="McCartney M.A."/>
            <person name="Auch B."/>
            <person name="Kono T."/>
            <person name="Mallez S."/>
            <person name="Zhang Y."/>
            <person name="Obille A."/>
            <person name="Becker A."/>
            <person name="Abrahante J.E."/>
            <person name="Garbe J."/>
            <person name="Badalamenti J.P."/>
            <person name="Herman A."/>
            <person name="Mangelson H."/>
            <person name="Liachko I."/>
            <person name="Sullivan S."/>
            <person name="Sone E.D."/>
            <person name="Koren S."/>
            <person name="Silverstein K.A.T."/>
            <person name="Beckman K.B."/>
            <person name="Gohl D.M."/>
        </authorList>
    </citation>
    <scope>NUCLEOTIDE SEQUENCE</scope>
    <source>
        <strain evidence="1">Duluth1</strain>
        <tissue evidence="1">Whole animal</tissue>
    </source>
</reference>
<dbReference type="Proteomes" id="UP000828390">
    <property type="component" value="Unassembled WGS sequence"/>
</dbReference>
<keyword evidence="2" id="KW-1185">Reference proteome</keyword>
<organism evidence="1 2">
    <name type="scientific">Dreissena polymorpha</name>
    <name type="common">Zebra mussel</name>
    <name type="synonym">Mytilus polymorpha</name>
    <dbReference type="NCBI Taxonomy" id="45954"/>
    <lineage>
        <taxon>Eukaryota</taxon>
        <taxon>Metazoa</taxon>
        <taxon>Spiralia</taxon>
        <taxon>Lophotrochozoa</taxon>
        <taxon>Mollusca</taxon>
        <taxon>Bivalvia</taxon>
        <taxon>Autobranchia</taxon>
        <taxon>Heteroconchia</taxon>
        <taxon>Euheterodonta</taxon>
        <taxon>Imparidentia</taxon>
        <taxon>Neoheterodontei</taxon>
        <taxon>Myida</taxon>
        <taxon>Dreissenoidea</taxon>
        <taxon>Dreissenidae</taxon>
        <taxon>Dreissena</taxon>
    </lineage>
</organism>
<accession>A0A9D4IEL5</accession>
<sequence length="123" mass="14143">MELKKDWAMEKREGEIFGRKEEPAEVVSLSCTKGGNCGDRVYNGCFPWTRGSVFFANVDFGIREDPTNTHCVTLDKQILRKSPEIADVSRLSLRVDMEDKPLLRDIRNFSGNSFSRPKDRVNW</sequence>
<evidence type="ECO:0000313" key="2">
    <source>
        <dbReference type="Proteomes" id="UP000828390"/>
    </source>
</evidence>
<dbReference type="AlphaFoldDB" id="A0A9D4IEL5"/>
<dbReference type="EMBL" id="JAIWYP010000009">
    <property type="protein sequence ID" value="KAH3769552.1"/>
    <property type="molecule type" value="Genomic_DNA"/>
</dbReference>
<name>A0A9D4IEL5_DREPO</name>
<protein>
    <submittedName>
        <fullName evidence="1">Uncharacterized protein</fullName>
    </submittedName>
</protein>